<dbReference type="InterPro" id="IPR041698">
    <property type="entry name" value="Methyltransf_25"/>
</dbReference>
<organism evidence="4 5">
    <name type="scientific">Streptomyces aidingensis</name>
    <dbReference type="NCBI Taxonomy" id="910347"/>
    <lineage>
        <taxon>Bacteria</taxon>
        <taxon>Bacillati</taxon>
        <taxon>Actinomycetota</taxon>
        <taxon>Actinomycetes</taxon>
        <taxon>Kitasatosporales</taxon>
        <taxon>Streptomycetaceae</taxon>
        <taxon>Streptomyces</taxon>
    </lineage>
</organism>
<dbReference type="AlphaFoldDB" id="A0A1I1E911"/>
<keyword evidence="5" id="KW-1185">Reference proteome</keyword>
<sequence length="421" mass="44158">MTRVAPPSSPSPAGRTGPGEAESVAAFQALLTGPGHALLEGLRGHDPAADLALVTRLRRDHPAALVSAALTQARLRQRAAAKFGADAERMFFTPDGLEQATRASVADWRAARFALLGVRRIADLGCGIGGDAIALARAGLTVLAVDRSPLTCAVARANAEALGLADRIDVVRADVTEAAPEAAAYCDAAFLDPARRTGGSRVFDPESYAPPLSWAVAVARRMEHAALKVAPGIPHEAVPEDAEGEWVSDAGDVKEAVLWFGAGTAAGRYRATLLPGGHSRTGGTRPGPPPRTGPPGRYLYEPDGAVIRARLIPELAAELDAPPLDPDIAYLSGDTLHRTPYATAYEITDVLPFGLKRLRALVRERAIGTLTIKKRGFAMTPEQVRGRLRLSGPETATLLLTRIAGAPTMLLGHPVPPPPGP</sequence>
<dbReference type="Pfam" id="PF18096">
    <property type="entry name" value="Thump_like"/>
    <property type="match status" value="1"/>
</dbReference>
<dbReference type="RefSeq" id="WP_093836659.1">
    <property type="nucleotide sequence ID" value="NZ_FOLM01000001.1"/>
</dbReference>
<feature type="domain" description="Methyltransferase" evidence="2">
    <location>
        <begin position="121"/>
        <end position="190"/>
    </location>
</feature>
<dbReference type="SUPFAM" id="SSF53335">
    <property type="entry name" value="S-adenosyl-L-methionine-dependent methyltransferases"/>
    <property type="match status" value="1"/>
</dbReference>
<dbReference type="Gene3D" id="3.40.50.150">
    <property type="entry name" value="Vaccinia Virus protein VP39"/>
    <property type="match status" value="1"/>
</dbReference>
<evidence type="ECO:0000256" key="1">
    <source>
        <dbReference type="SAM" id="MobiDB-lite"/>
    </source>
</evidence>
<dbReference type="InterPro" id="IPR041497">
    <property type="entry name" value="Thump-like"/>
</dbReference>
<evidence type="ECO:0000313" key="5">
    <source>
        <dbReference type="Proteomes" id="UP000199207"/>
    </source>
</evidence>
<dbReference type="InterPro" id="IPR029063">
    <property type="entry name" value="SAM-dependent_MTases_sf"/>
</dbReference>
<gene>
    <name evidence="4" type="ORF">SAMN05421773_101199</name>
</gene>
<dbReference type="EMBL" id="FOLM01000001">
    <property type="protein sequence ID" value="SFB83679.1"/>
    <property type="molecule type" value="Genomic_DNA"/>
</dbReference>
<evidence type="ECO:0000259" key="2">
    <source>
        <dbReference type="Pfam" id="PF13649"/>
    </source>
</evidence>
<evidence type="ECO:0000259" key="3">
    <source>
        <dbReference type="Pfam" id="PF18096"/>
    </source>
</evidence>
<feature type="region of interest" description="Disordered" evidence="1">
    <location>
        <begin position="1"/>
        <end position="20"/>
    </location>
</feature>
<feature type="region of interest" description="Disordered" evidence="1">
    <location>
        <begin position="274"/>
        <end position="296"/>
    </location>
</feature>
<dbReference type="STRING" id="910347.SAMN05421773_101199"/>
<dbReference type="GO" id="GO:0008168">
    <property type="term" value="F:methyltransferase activity"/>
    <property type="evidence" value="ECO:0007669"/>
    <property type="project" value="UniProtKB-KW"/>
</dbReference>
<accession>A0A1I1E911</accession>
<dbReference type="Proteomes" id="UP000199207">
    <property type="component" value="Unassembled WGS sequence"/>
</dbReference>
<proteinExistence type="predicted"/>
<dbReference type="PANTHER" id="PTHR14741:SF32">
    <property type="entry name" value="TRIMETHYLGUANOSINE SYNTHASE"/>
    <property type="match status" value="1"/>
</dbReference>
<keyword evidence="4" id="KW-0489">Methyltransferase</keyword>
<evidence type="ECO:0000313" key="4">
    <source>
        <dbReference type="EMBL" id="SFB83679.1"/>
    </source>
</evidence>
<dbReference type="Pfam" id="PF13649">
    <property type="entry name" value="Methyltransf_25"/>
    <property type="match status" value="1"/>
</dbReference>
<keyword evidence="4" id="KW-0808">Transferase</keyword>
<dbReference type="CDD" id="cd02440">
    <property type="entry name" value="AdoMet_MTases"/>
    <property type="match status" value="1"/>
</dbReference>
<protein>
    <submittedName>
        <fullName evidence="4">Methyltransferase domain-containing protein</fullName>
    </submittedName>
</protein>
<dbReference type="GO" id="GO:0032259">
    <property type="term" value="P:methylation"/>
    <property type="evidence" value="ECO:0007669"/>
    <property type="project" value="UniProtKB-KW"/>
</dbReference>
<dbReference type="PANTHER" id="PTHR14741">
    <property type="entry name" value="S-ADENOSYLMETHIONINE-DEPENDENT METHYLTRANSFERASE RELATED"/>
    <property type="match status" value="1"/>
</dbReference>
<reference evidence="4 5" key="1">
    <citation type="submission" date="2016-10" db="EMBL/GenBank/DDBJ databases">
        <authorList>
            <person name="de Groot N.N."/>
        </authorList>
    </citation>
    <scope>NUCLEOTIDE SEQUENCE [LARGE SCALE GENOMIC DNA]</scope>
    <source>
        <strain evidence="4 5">CGMCC 4.5739</strain>
    </source>
</reference>
<dbReference type="OrthoDB" id="9810570at2"/>
<feature type="domain" description="THUMP-like" evidence="3">
    <location>
        <begin position="342"/>
        <end position="414"/>
    </location>
</feature>
<feature type="compositionally biased region" description="Low complexity" evidence="1">
    <location>
        <begin position="274"/>
        <end position="283"/>
    </location>
</feature>
<name>A0A1I1E911_9ACTN</name>